<organism evidence="2 3">
    <name type="scientific">Armillaria ostoyae</name>
    <name type="common">Armillaria root rot fungus</name>
    <dbReference type="NCBI Taxonomy" id="47428"/>
    <lineage>
        <taxon>Eukaryota</taxon>
        <taxon>Fungi</taxon>
        <taxon>Dikarya</taxon>
        <taxon>Basidiomycota</taxon>
        <taxon>Agaricomycotina</taxon>
        <taxon>Agaricomycetes</taxon>
        <taxon>Agaricomycetidae</taxon>
        <taxon>Agaricales</taxon>
        <taxon>Marasmiineae</taxon>
        <taxon>Physalacriaceae</taxon>
        <taxon>Armillaria</taxon>
    </lineage>
</organism>
<dbReference type="AlphaFoldDB" id="A0A284RU97"/>
<feature type="region of interest" description="Disordered" evidence="1">
    <location>
        <begin position="1"/>
        <end position="75"/>
    </location>
</feature>
<dbReference type="OrthoDB" id="2678913at2759"/>
<feature type="region of interest" description="Disordered" evidence="1">
    <location>
        <begin position="300"/>
        <end position="325"/>
    </location>
</feature>
<protein>
    <recommendedName>
        <fullName evidence="4">Reverse transcriptase domain-containing protein</fullName>
    </recommendedName>
</protein>
<evidence type="ECO:0008006" key="4">
    <source>
        <dbReference type="Google" id="ProtNLM"/>
    </source>
</evidence>
<evidence type="ECO:0000313" key="2">
    <source>
        <dbReference type="EMBL" id="SJL12302.1"/>
    </source>
</evidence>
<dbReference type="InterPro" id="IPR052055">
    <property type="entry name" value="Hepadnavirus_pol/RT"/>
</dbReference>
<dbReference type="OMA" id="DIAMERM"/>
<dbReference type="STRING" id="47428.A0A284RU97"/>
<dbReference type="Proteomes" id="UP000219338">
    <property type="component" value="Unassembled WGS sequence"/>
</dbReference>
<feature type="compositionally biased region" description="Basic and acidic residues" evidence="1">
    <location>
        <begin position="27"/>
        <end position="68"/>
    </location>
</feature>
<evidence type="ECO:0000313" key="3">
    <source>
        <dbReference type="Proteomes" id="UP000219338"/>
    </source>
</evidence>
<sequence>MSQPTTGATANPTGPTSTVNPKPGPKSAEDVALDKLRAKMNKDVAMRNAKRADRRKELTAQGKDPKDVSEDEKDESDILIHTVRKAVEAKVLSSSPVKAAATTTAPATSATTTATSMDATLSTVFSDAVTEKNKTAYNPNDIAFHEDYKALLVHKISIPLSMFHPTYLHAMQYSDDSLPRIKITRTGTDGASKNFSVLDISKAPAEADLARADFLVCYNNLLEFFTAIGCGPRTLQGLNEHLHAMLSDPNFAMWFEAYKAFDRDFRAKFFKDPFIPDPSTKFWLDGVQTAKDNYLLNQREPQATGEQGQVRRGRNNGGFGNKRFTPYDVSQRDGDVVSLAIARTPAHPQHLAKAGGPFSSSGGTACSSASLITSSSVSASTSQSARSSLQPTMASTCAPYAPTLTTERRNALVTEAHKVVTPYKPAGWRHALQKYNLIDKYPNLIFDITHGSPIGNPPSLTSTFLPPNMPSAEENPEIIENYLQDEIAAGRMGEGMTIEEAFEFFGGHFRTAPLGVVFDQEKPRIIHNLSARDTGGSSTNSWLDAKDWPTRWYTASMYEEAVVQAPPGTQVAALDWVKAYRCSPVIFGHKRYIATLWKGRVYPDHCAPFGLTTSGGIQGCVADAFNDILNAAGIPGVFKWVDDHNILRSPIAQRTLDNGDVQYSYDFDLQTIFDISQPLGILWHDVSVKGHDFQYVTSYVGFMWDIAEKRVYLSEKKREKYLKKVSDFLLRRPSSVSYKEASSLHGTLQHVCFVCKAGKAYLPALSAFVAHFPNKWVAHHPSKTVWSDLEWWRDCLAQPSLSRSLMTRQRIILDIWVDASYWGIGLVVSNQWAAWRLKDGWHAEGRDIGWAESIAVEVAARYITSSTSVIDADFPLNSDNTSVIDTHKIGRSRNVHRNASLRRLSLLLAPRNLTLSPSYVESAVNLADPISRGELGPQEHRLDINFLLPEELTPWLDHV</sequence>
<dbReference type="PANTHER" id="PTHR33050">
    <property type="entry name" value="REVERSE TRANSCRIPTASE DOMAIN-CONTAINING PROTEIN"/>
    <property type="match status" value="1"/>
</dbReference>
<accession>A0A284RU97</accession>
<dbReference type="PANTHER" id="PTHR33050:SF7">
    <property type="entry name" value="RIBONUCLEASE H"/>
    <property type="match status" value="1"/>
</dbReference>
<keyword evidence="3" id="KW-1185">Reference proteome</keyword>
<gene>
    <name evidence="2" type="ORF">ARMOST_15725</name>
</gene>
<proteinExistence type="predicted"/>
<feature type="compositionally biased region" description="Low complexity" evidence="1">
    <location>
        <begin position="1"/>
        <end position="18"/>
    </location>
</feature>
<name>A0A284RU97_ARMOS</name>
<reference evidence="3" key="1">
    <citation type="journal article" date="2017" name="Nat. Ecol. Evol.">
        <title>Genome expansion and lineage-specific genetic innovations in the forest pathogenic fungi Armillaria.</title>
        <authorList>
            <person name="Sipos G."/>
            <person name="Prasanna A.N."/>
            <person name="Walter M.C."/>
            <person name="O'Connor E."/>
            <person name="Balint B."/>
            <person name="Krizsan K."/>
            <person name="Kiss B."/>
            <person name="Hess J."/>
            <person name="Varga T."/>
            <person name="Slot J."/>
            <person name="Riley R."/>
            <person name="Boka B."/>
            <person name="Rigling D."/>
            <person name="Barry K."/>
            <person name="Lee J."/>
            <person name="Mihaltcheva S."/>
            <person name="LaButti K."/>
            <person name="Lipzen A."/>
            <person name="Waldron R."/>
            <person name="Moloney N.M."/>
            <person name="Sperisen C."/>
            <person name="Kredics L."/>
            <person name="Vagvoelgyi C."/>
            <person name="Patrignani A."/>
            <person name="Fitzpatrick D."/>
            <person name="Nagy I."/>
            <person name="Doyle S."/>
            <person name="Anderson J.B."/>
            <person name="Grigoriev I.V."/>
            <person name="Gueldener U."/>
            <person name="Muensterkoetter M."/>
            <person name="Nagy L.G."/>
        </authorList>
    </citation>
    <scope>NUCLEOTIDE SEQUENCE [LARGE SCALE GENOMIC DNA]</scope>
    <source>
        <strain evidence="3">C18/9</strain>
    </source>
</reference>
<dbReference type="EMBL" id="FUEG01000016">
    <property type="protein sequence ID" value="SJL12302.1"/>
    <property type="molecule type" value="Genomic_DNA"/>
</dbReference>
<evidence type="ECO:0000256" key="1">
    <source>
        <dbReference type="SAM" id="MobiDB-lite"/>
    </source>
</evidence>